<gene>
    <name evidence="1" type="ORF">ACAOBT_LOCUS7092</name>
</gene>
<dbReference type="GO" id="GO:0031624">
    <property type="term" value="F:ubiquitin conjugating enzyme binding"/>
    <property type="evidence" value="ECO:0007669"/>
    <property type="project" value="TreeGrafter"/>
</dbReference>
<dbReference type="InterPro" id="IPR004162">
    <property type="entry name" value="SINA-like_animal"/>
</dbReference>
<sequence length="277" mass="31113">MNSCKATAHKYTSKMSQTATIPPCAMENLKCSICKRYLSVPPVSGPKGEYTCGRCRPNEESLGPYEEIAKYILFPCSNKDCRATLGWGAVKDHEDSCLFGLRKCPVLGYSALFVFNNTNVLHHFEKKHQSSLHDGQCDIPLPLYNRATEEPELAVHHLSSRARQYLVFIKTTVIAWPMHKLSFGVVSLPNSDRHLHKMHYTVRLSSSSATKRGSRISHYDIDKHCSHCIVGTCSKTKHHGNHFLNVEFEDIDADCYSEVKCIVNVGITEEESTCSVC</sequence>
<dbReference type="InterPro" id="IPR013083">
    <property type="entry name" value="Znf_RING/FYVE/PHD"/>
</dbReference>
<dbReference type="EMBL" id="CAKOFQ010006739">
    <property type="protein sequence ID" value="CAH1966882.1"/>
    <property type="molecule type" value="Genomic_DNA"/>
</dbReference>
<dbReference type="SUPFAM" id="SSF49599">
    <property type="entry name" value="TRAF domain-like"/>
    <property type="match status" value="1"/>
</dbReference>
<dbReference type="PANTHER" id="PTHR45877">
    <property type="entry name" value="E3 UBIQUITIN-PROTEIN LIGASE SIAH2"/>
    <property type="match status" value="1"/>
</dbReference>
<dbReference type="Gene3D" id="3.30.40.10">
    <property type="entry name" value="Zinc/RING finger domain, C3HC4 (zinc finger)"/>
    <property type="match status" value="1"/>
</dbReference>
<accession>A0A9P0K5N4</accession>
<evidence type="ECO:0000313" key="2">
    <source>
        <dbReference type="Proteomes" id="UP001152888"/>
    </source>
</evidence>
<proteinExistence type="predicted"/>
<keyword evidence="2" id="KW-1185">Reference proteome</keyword>
<reference evidence="1" key="1">
    <citation type="submission" date="2022-03" db="EMBL/GenBank/DDBJ databases">
        <authorList>
            <person name="Sayadi A."/>
        </authorList>
    </citation>
    <scope>NUCLEOTIDE SEQUENCE</scope>
</reference>
<protein>
    <submittedName>
        <fullName evidence="1">Uncharacterized protein</fullName>
    </submittedName>
</protein>
<name>A0A9P0K5N4_ACAOB</name>
<dbReference type="PANTHER" id="PTHR45877:SF2">
    <property type="entry name" value="E3 UBIQUITIN-PROTEIN LIGASE SINA-RELATED"/>
    <property type="match status" value="1"/>
</dbReference>
<dbReference type="GO" id="GO:0043161">
    <property type="term" value="P:proteasome-mediated ubiquitin-dependent protein catabolic process"/>
    <property type="evidence" value="ECO:0007669"/>
    <property type="project" value="TreeGrafter"/>
</dbReference>
<comment type="caution">
    <text evidence="1">The sequence shown here is derived from an EMBL/GenBank/DDBJ whole genome shotgun (WGS) entry which is preliminary data.</text>
</comment>
<organism evidence="1 2">
    <name type="scientific">Acanthoscelides obtectus</name>
    <name type="common">Bean weevil</name>
    <name type="synonym">Bruchus obtectus</name>
    <dbReference type="NCBI Taxonomy" id="200917"/>
    <lineage>
        <taxon>Eukaryota</taxon>
        <taxon>Metazoa</taxon>
        <taxon>Ecdysozoa</taxon>
        <taxon>Arthropoda</taxon>
        <taxon>Hexapoda</taxon>
        <taxon>Insecta</taxon>
        <taxon>Pterygota</taxon>
        <taxon>Neoptera</taxon>
        <taxon>Endopterygota</taxon>
        <taxon>Coleoptera</taxon>
        <taxon>Polyphaga</taxon>
        <taxon>Cucujiformia</taxon>
        <taxon>Chrysomeloidea</taxon>
        <taxon>Chrysomelidae</taxon>
        <taxon>Bruchinae</taxon>
        <taxon>Bruchini</taxon>
        <taxon>Acanthoscelides</taxon>
    </lineage>
</organism>
<dbReference type="Proteomes" id="UP001152888">
    <property type="component" value="Unassembled WGS sequence"/>
</dbReference>
<dbReference type="GO" id="GO:0005737">
    <property type="term" value="C:cytoplasm"/>
    <property type="evidence" value="ECO:0007669"/>
    <property type="project" value="TreeGrafter"/>
</dbReference>
<evidence type="ECO:0000313" key="1">
    <source>
        <dbReference type="EMBL" id="CAH1966882.1"/>
    </source>
</evidence>
<dbReference type="OrthoDB" id="6768780at2759"/>
<dbReference type="AlphaFoldDB" id="A0A9P0K5N4"/>
<dbReference type="GO" id="GO:0061630">
    <property type="term" value="F:ubiquitin protein ligase activity"/>
    <property type="evidence" value="ECO:0007669"/>
    <property type="project" value="TreeGrafter"/>
</dbReference>